<organism evidence="3 4">
    <name type="scientific">Cohnella luojiensis</name>
    <dbReference type="NCBI Taxonomy" id="652876"/>
    <lineage>
        <taxon>Bacteria</taxon>
        <taxon>Bacillati</taxon>
        <taxon>Bacillota</taxon>
        <taxon>Bacilli</taxon>
        <taxon>Bacillales</taxon>
        <taxon>Paenibacillaceae</taxon>
        <taxon>Cohnella</taxon>
    </lineage>
</organism>
<dbReference type="Pfam" id="PF13205">
    <property type="entry name" value="Big_5"/>
    <property type="match status" value="1"/>
</dbReference>
<reference evidence="3 4" key="1">
    <citation type="submission" date="2019-03" db="EMBL/GenBank/DDBJ databases">
        <title>Cohnella endophytica sp. nov., a novel endophytic bacterium isolated from bark of Sonneratia apetala.</title>
        <authorList>
            <person name="Tuo L."/>
        </authorList>
    </citation>
    <scope>NUCLEOTIDE SEQUENCE [LARGE SCALE GENOMIC DNA]</scope>
    <source>
        <strain evidence="3 4">CCTCC AB 208254</strain>
    </source>
</reference>
<dbReference type="InterPro" id="IPR032812">
    <property type="entry name" value="SbsA_Ig"/>
</dbReference>
<feature type="domain" description="SbsA Ig-like" evidence="2">
    <location>
        <begin position="9"/>
        <end position="115"/>
    </location>
</feature>
<evidence type="ECO:0000313" key="4">
    <source>
        <dbReference type="Proteomes" id="UP000297900"/>
    </source>
</evidence>
<keyword evidence="4" id="KW-1185">Reference proteome</keyword>
<evidence type="ECO:0000259" key="2">
    <source>
        <dbReference type="Pfam" id="PF13205"/>
    </source>
</evidence>
<dbReference type="EMBL" id="SOMN01000004">
    <property type="protein sequence ID" value="TFE29383.1"/>
    <property type="molecule type" value="Genomic_DNA"/>
</dbReference>
<sequence>MVANWDEWIKETNPQPDATDVPVDTLVSIIFHQDINRHTLNTRNILILDGSHGGTLISNRFLYRYDSDLKTLFIYLKDDADRFKPNNKIEIIVTGRISNYKNVKMGIPFHLIFTTR</sequence>
<keyword evidence="1" id="KW-0732">Signal</keyword>
<dbReference type="AlphaFoldDB" id="A0A4Y8M453"/>
<comment type="caution">
    <text evidence="3">The sequence shown here is derived from an EMBL/GenBank/DDBJ whole genome shotgun (WGS) entry which is preliminary data.</text>
</comment>
<evidence type="ECO:0000313" key="3">
    <source>
        <dbReference type="EMBL" id="TFE29383.1"/>
    </source>
</evidence>
<proteinExistence type="predicted"/>
<gene>
    <name evidence="3" type="ORF">E2980_05130</name>
</gene>
<accession>A0A4Y8M453</accession>
<evidence type="ECO:0000256" key="1">
    <source>
        <dbReference type="ARBA" id="ARBA00022729"/>
    </source>
</evidence>
<dbReference type="OrthoDB" id="2678990at2"/>
<dbReference type="RefSeq" id="WP_135151077.1">
    <property type="nucleotide sequence ID" value="NZ_SOMN01000004.1"/>
</dbReference>
<protein>
    <recommendedName>
        <fullName evidence="2">SbsA Ig-like domain-containing protein</fullName>
    </recommendedName>
</protein>
<dbReference type="Proteomes" id="UP000297900">
    <property type="component" value="Unassembled WGS sequence"/>
</dbReference>
<name>A0A4Y8M453_9BACL</name>